<keyword evidence="3" id="KW-1185">Reference proteome</keyword>
<gene>
    <name evidence="2" type="ORF">EV379_3104</name>
</gene>
<evidence type="ECO:0000256" key="1">
    <source>
        <dbReference type="SAM" id="Phobius"/>
    </source>
</evidence>
<dbReference type="Proteomes" id="UP000291483">
    <property type="component" value="Unassembled WGS sequence"/>
</dbReference>
<feature type="transmembrane region" description="Helical" evidence="1">
    <location>
        <begin position="54"/>
        <end position="77"/>
    </location>
</feature>
<dbReference type="OrthoDB" id="5147210at2"/>
<dbReference type="AlphaFoldDB" id="A0A4Q8AQ59"/>
<keyword evidence="1" id="KW-0472">Membrane</keyword>
<dbReference type="EMBL" id="SHLC01000001">
    <property type="protein sequence ID" value="RZU66738.1"/>
    <property type="molecule type" value="Genomic_DNA"/>
</dbReference>
<keyword evidence="1" id="KW-1133">Transmembrane helix</keyword>
<sequence>MSDSIPSSTRETLSEDARSQILNAEVAKQASRGWNVQTVAAGQAVLSRNKRIGWFWNTILTILTGGLWLIVVIVRVVNRKKNTLVITVDAYGKVRTS</sequence>
<protein>
    <submittedName>
        <fullName evidence="2">Uncharacterized protein</fullName>
    </submittedName>
</protein>
<evidence type="ECO:0000313" key="2">
    <source>
        <dbReference type="EMBL" id="RZU66738.1"/>
    </source>
</evidence>
<reference evidence="2 3" key="1">
    <citation type="submission" date="2019-02" db="EMBL/GenBank/DDBJ databases">
        <title>Sequencing the genomes of 1000 actinobacteria strains.</title>
        <authorList>
            <person name="Klenk H.-P."/>
        </authorList>
    </citation>
    <scope>NUCLEOTIDE SEQUENCE [LARGE SCALE GENOMIC DNA]</scope>
    <source>
        <strain evidence="2 3">DSM 18319</strain>
    </source>
</reference>
<keyword evidence="1" id="KW-0812">Transmembrane</keyword>
<comment type="caution">
    <text evidence="2">The sequence shown here is derived from an EMBL/GenBank/DDBJ whole genome shotgun (WGS) entry which is preliminary data.</text>
</comment>
<accession>A0A4Q8AQ59</accession>
<evidence type="ECO:0000313" key="3">
    <source>
        <dbReference type="Proteomes" id="UP000291483"/>
    </source>
</evidence>
<organism evidence="2 3">
    <name type="scientific">Microterricola gilva</name>
    <dbReference type="NCBI Taxonomy" id="393267"/>
    <lineage>
        <taxon>Bacteria</taxon>
        <taxon>Bacillati</taxon>
        <taxon>Actinomycetota</taxon>
        <taxon>Actinomycetes</taxon>
        <taxon>Micrococcales</taxon>
        <taxon>Microbacteriaceae</taxon>
        <taxon>Microterricola</taxon>
    </lineage>
</organism>
<dbReference type="RefSeq" id="WP_130506890.1">
    <property type="nucleotide sequence ID" value="NZ_SHLC01000001.1"/>
</dbReference>
<proteinExistence type="predicted"/>
<name>A0A4Q8AQ59_9MICO</name>